<gene>
    <name evidence="4" type="ORF">MICPUN_97246</name>
</gene>
<dbReference type="RefSeq" id="XP_002501717.1">
    <property type="nucleotide sequence ID" value="XM_002501671.1"/>
</dbReference>
<evidence type="ECO:0000313" key="5">
    <source>
        <dbReference type="Proteomes" id="UP000002009"/>
    </source>
</evidence>
<dbReference type="SUPFAM" id="SSF103111">
    <property type="entry name" value="Activator of Hsp90 ATPase, Aha1"/>
    <property type="match status" value="1"/>
</dbReference>
<dbReference type="EMBL" id="CP001325">
    <property type="protein sequence ID" value="ACO62975.1"/>
    <property type="molecule type" value="Genomic_DNA"/>
</dbReference>
<feature type="region of interest" description="Disordered" evidence="2">
    <location>
        <begin position="157"/>
        <end position="205"/>
    </location>
</feature>
<organism evidence="4 5">
    <name type="scientific">Micromonas commoda (strain RCC299 / NOUM17 / CCMP2709)</name>
    <name type="common">Picoplanktonic green alga</name>
    <dbReference type="NCBI Taxonomy" id="296587"/>
    <lineage>
        <taxon>Eukaryota</taxon>
        <taxon>Viridiplantae</taxon>
        <taxon>Chlorophyta</taxon>
        <taxon>Mamiellophyceae</taxon>
        <taxon>Mamiellales</taxon>
        <taxon>Mamiellaceae</taxon>
        <taxon>Micromonas</taxon>
    </lineage>
</organism>
<dbReference type="STRING" id="296587.C1E3P9"/>
<dbReference type="CDD" id="cd08892">
    <property type="entry name" value="SRPBCC_Aha1"/>
    <property type="match status" value="1"/>
</dbReference>
<dbReference type="GeneID" id="8243002"/>
<evidence type="ECO:0000259" key="3">
    <source>
        <dbReference type="SMART" id="SM01000"/>
    </source>
</evidence>
<accession>C1E3P9</accession>
<dbReference type="GO" id="GO:0001671">
    <property type="term" value="F:ATPase activator activity"/>
    <property type="evidence" value="ECO:0007669"/>
    <property type="project" value="InterPro"/>
</dbReference>
<dbReference type="Proteomes" id="UP000002009">
    <property type="component" value="Chromosome 4"/>
</dbReference>
<dbReference type="InterPro" id="IPR015310">
    <property type="entry name" value="AHSA1-like_N"/>
</dbReference>
<dbReference type="PANTHER" id="PTHR13009:SF8">
    <property type="entry name" value="AHA1 DOMAIN-CONTAINING PROTEIN"/>
    <property type="match status" value="1"/>
</dbReference>
<dbReference type="InterPro" id="IPR013538">
    <property type="entry name" value="ASHA1/2-like_C"/>
</dbReference>
<dbReference type="OrthoDB" id="567237at2759"/>
<dbReference type="KEGG" id="mis:MICPUN_97246"/>
<dbReference type="Gene3D" id="3.30.530.20">
    <property type="match status" value="1"/>
</dbReference>
<dbReference type="InterPro" id="IPR023393">
    <property type="entry name" value="START-like_dom_sf"/>
</dbReference>
<name>C1E3P9_MICCC</name>
<dbReference type="GO" id="GO:0006457">
    <property type="term" value="P:protein folding"/>
    <property type="evidence" value="ECO:0007669"/>
    <property type="project" value="TreeGrafter"/>
</dbReference>
<dbReference type="SUPFAM" id="SSF55961">
    <property type="entry name" value="Bet v1-like"/>
    <property type="match status" value="1"/>
</dbReference>
<keyword evidence="5" id="KW-1185">Reference proteome</keyword>
<comment type="similarity">
    <text evidence="1">Belongs to the AHA1 family.</text>
</comment>
<dbReference type="FunCoup" id="C1E3P9">
    <property type="interactions" value="1954"/>
</dbReference>
<reference evidence="4 5" key="1">
    <citation type="journal article" date="2009" name="Science">
        <title>Green evolution and dynamic adaptations revealed by genomes of the marine picoeukaryotes Micromonas.</title>
        <authorList>
            <person name="Worden A.Z."/>
            <person name="Lee J.H."/>
            <person name="Mock T."/>
            <person name="Rouze P."/>
            <person name="Simmons M.P."/>
            <person name="Aerts A.L."/>
            <person name="Allen A.E."/>
            <person name="Cuvelier M.L."/>
            <person name="Derelle E."/>
            <person name="Everett M.V."/>
            <person name="Foulon E."/>
            <person name="Grimwood J."/>
            <person name="Gundlach H."/>
            <person name="Henrissat B."/>
            <person name="Napoli C."/>
            <person name="McDonald S.M."/>
            <person name="Parker M.S."/>
            <person name="Rombauts S."/>
            <person name="Salamov A."/>
            <person name="Von Dassow P."/>
            <person name="Badger J.H."/>
            <person name="Coutinho P.M."/>
            <person name="Demir E."/>
            <person name="Dubchak I."/>
            <person name="Gentemann C."/>
            <person name="Eikrem W."/>
            <person name="Gready J.E."/>
            <person name="John U."/>
            <person name="Lanier W."/>
            <person name="Lindquist E.A."/>
            <person name="Lucas S."/>
            <person name="Mayer K.F."/>
            <person name="Moreau H."/>
            <person name="Not F."/>
            <person name="Otillar R."/>
            <person name="Panaud O."/>
            <person name="Pangilinan J."/>
            <person name="Paulsen I."/>
            <person name="Piegu B."/>
            <person name="Poliakov A."/>
            <person name="Robbens S."/>
            <person name="Schmutz J."/>
            <person name="Toulza E."/>
            <person name="Wyss T."/>
            <person name="Zelensky A."/>
            <person name="Zhou K."/>
            <person name="Armbrust E.V."/>
            <person name="Bhattacharya D."/>
            <person name="Goodenough U.W."/>
            <person name="Van de Peer Y."/>
            <person name="Grigoriev I.V."/>
        </authorList>
    </citation>
    <scope>NUCLEOTIDE SEQUENCE [LARGE SCALE GENOMIC DNA]</scope>
    <source>
        <strain evidence="5">RCC299 / NOUM17</strain>
    </source>
</reference>
<dbReference type="InParanoid" id="C1E3P9"/>
<dbReference type="PANTHER" id="PTHR13009">
    <property type="entry name" value="HEAT SHOCK PROTEIN 90 HSP90 CO-CHAPERONE AHA-1"/>
    <property type="match status" value="1"/>
</dbReference>
<sequence length="342" mass="38396">MAKIGQGDERWIVADREDGTNVNSWHWQEKDAFEWSRERFADLIGAIEFEDGGVRCRCTGVTALTGEAYVNRRKGKIICGYELDLKIGYEGTILDGGKTVTGNVHFPYIADENAGEEHEAKVLAAGEGPDDRKVKEIMRLVALPKMAEGVAKFEKELAKGGPGGEGADPNEAKNASGDKKPGDVQSNAEKERESRTDKTAPLSQKSHTIRITERFYCRPRDVCDALMDGQRVMHFSRSPAQVRPEPGPFMMFDGNIHGETLEYVPGEKIVQNWRFRNWKEGHFSKVTITFREPEPGNCFVDLVQTNVPETDAFDNETVMDTTEVGWKQQIFERIRQVFGYGA</sequence>
<evidence type="ECO:0000313" key="4">
    <source>
        <dbReference type="EMBL" id="ACO62975.1"/>
    </source>
</evidence>
<protein>
    <recommendedName>
        <fullName evidence="3">Activator of Hsp90 ATPase AHSA1-like N-terminal domain-containing protein</fullName>
    </recommendedName>
</protein>
<dbReference type="GO" id="GO:0005829">
    <property type="term" value="C:cytosol"/>
    <property type="evidence" value="ECO:0007669"/>
    <property type="project" value="TreeGrafter"/>
</dbReference>
<dbReference type="eggNOG" id="KOG2936">
    <property type="taxonomic scope" value="Eukaryota"/>
</dbReference>
<feature type="compositionally biased region" description="Basic and acidic residues" evidence="2">
    <location>
        <begin position="176"/>
        <end position="198"/>
    </location>
</feature>
<dbReference type="Pfam" id="PF09229">
    <property type="entry name" value="Aha1_N"/>
    <property type="match status" value="1"/>
</dbReference>
<dbReference type="GO" id="GO:0051087">
    <property type="term" value="F:protein-folding chaperone binding"/>
    <property type="evidence" value="ECO:0007669"/>
    <property type="project" value="InterPro"/>
</dbReference>
<feature type="domain" description="Activator of Hsp90 ATPase AHSA1-like N-terminal" evidence="3">
    <location>
        <begin position="29"/>
        <end position="159"/>
    </location>
</feature>
<dbReference type="Pfam" id="PF08327">
    <property type="entry name" value="AHSA1"/>
    <property type="match status" value="1"/>
</dbReference>
<dbReference type="AlphaFoldDB" id="C1E3P9"/>
<dbReference type="InterPro" id="IPR036338">
    <property type="entry name" value="Aha1"/>
</dbReference>
<proteinExistence type="inferred from homology"/>
<evidence type="ECO:0000256" key="1">
    <source>
        <dbReference type="ARBA" id="ARBA00006817"/>
    </source>
</evidence>
<dbReference type="OMA" id="GDCEVNQ"/>
<dbReference type="SMART" id="SM01000">
    <property type="entry name" value="Aha1_N"/>
    <property type="match status" value="1"/>
</dbReference>
<dbReference type="Gene3D" id="3.15.10.20">
    <property type="entry name" value="Activator of Hsp90 ATPase Aha1, N-terminal domain"/>
    <property type="match status" value="1"/>
</dbReference>
<evidence type="ECO:0000256" key="2">
    <source>
        <dbReference type="SAM" id="MobiDB-lite"/>
    </source>
</evidence>